<dbReference type="Pfam" id="PF06527">
    <property type="entry name" value="TniQ"/>
    <property type="match status" value="1"/>
</dbReference>
<dbReference type="InterPro" id="IPR036388">
    <property type="entry name" value="WH-like_DNA-bd_sf"/>
</dbReference>
<gene>
    <name evidence="2" type="ORF">C4B68_02330</name>
</gene>
<keyword evidence="3" id="KW-1185">Reference proteome</keyword>
<name>A0ABM6SJK0_9ACTN</name>
<sequence length="997" mass="111806">MSETRVLPLRVGILPGEGLDSWLEALARRNGLTFPGFLSVLGLPRDYMTRRLVTGIASAQLRMLEARTGLPAGRLDQAVVRPGFPFGPQRQRRCRFCPQCLAEQGGRWTLSWWMPWTFACRRHGTLLHDECPGCGEGVRVRLPSRTHLTPPATCTWRPDGHSPVCGADLTGAGPLPLAPGHPLLAAQRWVDGQSGHSDAARAHAMLSDLHACTAWVMRTVTEADLAGMGPLVIRAWGRRPRDLRSPAQRVQHLEAAVRGVIVHAARPLLDGDEAAGIAALRSLRHRQDTKGKVIPKAMTAAQWTALSAPARRRFLRAGDQQMGAIDRLRYLSPTPQAQTPRRGDARVTDRVRHLPQLLWPGWTVRLFPQQGMQENLFRGIASALLLMPGEAVRSARQITDRLHPHLPNAITVTLQRSLQSGHPDVLTALCALAVHLDEHGSPIDYERRRTAVPPAPLTEDTWRQMCFATGCQPGERVNAKSQTPRYVHAQRYLYQLLTGADLHDPRYPLSLKNNTDRGRYLAFTFSLTTPQREALHDHGRTVLDGLGIDEPLTWEPPHAFADGLDLPGRHPDDIDLDAVHRIVITEQRAPGEAARELDTTLAHIRFALEHVTTEPQVWTGKASPLAAWRLRERASRIFTPEFLHREYTEGGKTLTQIARATGFPRYLLVEHAQAHGITIYRTRRPTPIDEGWLREQYLTRKRSTGDIAREVGVEDETIRRRLQQLDVPLRPQGVHSRTVMLAQLDTNLPRDVRTAVEGTLHGWHRLHRFQITMAFPSLETAAHYLKAEQSALVTQFQRLERDLDAALFHRSVFNKPQRPTARGQSLLRGLAHEPVQELMRSALTSSQLFAMPDEHALAQAMQNFSTRRPPSPLRPYDDIPVARIRVRAETLTLLRDLLDHADTEFFGHQVSARTGIRQSSLSTRLRQLEQADWLTSRTEDDASWLSRATPGRGAGRRRTYYTLTPEGRQAAAHELHTRNARAATMPLPPAEAARDIS</sequence>
<protein>
    <recommendedName>
        <fullName evidence="1">TniQ domain-containing protein</fullName>
    </recommendedName>
</protein>
<evidence type="ECO:0000313" key="3">
    <source>
        <dbReference type="Proteomes" id="UP000238413"/>
    </source>
</evidence>
<proteinExistence type="predicted"/>
<dbReference type="InterPro" id="IPR036390">
    <property type="entry name" value="WH_DNA-bd_sf"/>
</dbReference>
<accession>A0ABM6SJK0</accession>
<dbReference type="EMBL" id="CP026652">
    <property type="protein sequence ID" value="AVH54829.1"/>
    <property type="molecule type" value="Genomic_DNA"/>
</dbReference>
<organism evidence="2 3">
    <name type="scientific">Streptomyces dengpaensis</name>
    <dbReference type="NCBI Taxonomy" id="2049881"/>
    <lineage>
        <taxon>Bacteria</taxon>
        <taxon>Bacillati</taxon>
        <taxon>Actinomycetota</taxon>
        <taxon>Actinomycetes</taxon>
        <taxon>Kitasatosporales</taxon>
        <taxon>Streptomycetaceae</taxon>
        <taxon>Streptomyces</taxon>
    </lineage>
</organism>
<evidence type="ECO:0000313" key="2">
    <source>
        <dbReference type="EMBL" id="AVH54829.1"/>
    </source>
</evidence>
<dbReference type="Gene3D" id="1.10.10.10">
    <property type="entry name" value="Winged helix-like DNA-binding domain superfamily/Winged helix DNA-binding domain"/>
    <property type="match status" value="2"/>
</dbReference>
<dbReference type="RefSeq" id="WP_099506720.1">
    <property type="nucleotide sequence ID" value="NZ_CP026652.1"/>
</dbReference>
<feature type="domain" description="TniQ" evidence="1">
    <location>
        <begin position="8"/>
        <end position="127"/>
    </location>
</feature>
<reference evidence="2 3" key="1">
    <citation type="submission" date="2018-02" db="EMBL/GenBank/DDBJ databases">
        <title>Complete genome sequence of Streptomyces dengpaensis, the producer of angucyclines.</title>
        <authorList>
            <person name="Yumei L."/>
        </authorList>
    </citation>
    <scope>NUCLEOTIDE SEQUENCE [LARGE SCALE GENOMIC DNA]</scope>
    <source>
        <strain evidence="2 3">XZHG99</strain>
    </source>
</reference>
<dbReference type="Proteomes" id="UP000238413">
    <property type="component" value="Chromosome"/>
</dbReference>
<dbReference type="SUPFAM" id="SSF46785">
    <property type="entry name" value="Winged helix' DNA-binding domain"/>
    <property type="match status" value="2"/>
</dbReference>
<evidence type="ECO:0000259" key="1">
    <source>
        <dbReference type="Pfam" id="PF06527"/>
    </source>
</evidence>
<dbReference type="InterPro" id="IPR009492">
    <property type="entry name" value="TniQ"/>
</dbReference>